<gene>
    <name evidence="2" type="ORF">QQS21_006459</name>
</gene>
<feature type="region of interest" description="Disordered" evidence="1">
    <location>
        <begin position="199"/>
        <end position="238"/>
    </location>
</feature>
<feature type="region of interest" description="Disordered" evidence="1">
    <location>
        <begin position="469"/>
        <end position="501"/>
    </location>
</feature>
<reference evidence="2" key="1">
    <citation type="submission" date="2023-06" db="EMBL/GenBank/DDBJ databases">
        <title>Conoideocrella luteorostrata (Hypocreales: Clavicipitaceae), a potential biocontrol fungus for elongate hemlock scale in United States Christmas tree production areas.</title>
        <authorList>
            <person name="Barrett H."/>
            <person name="Lovett B."/>
            <person name="Macias A.M."/>
            <person name="Stajich J.E."/>
            <person name="Kasson M.T."/>
        </authorList>
    </citation>
    <scope>NUCLEOTIDE SEQUENCE</scope>
    <source>
        <strain evidence="2">ARSEF 14590</strain>
    </source>
</reference>
<keyword evidence="3" id="KW-1185">Reference proteome</keyword>
<feature type="compositionally biased region" description="Low complexity" evidence="1">
    <location>
        <begin position="199"/>
        <end position="212"/>
    </location>
</feature>
<feature type="compositionally biased region" description="Polar residues" evidence="1">
    <location>
        <begin position="469"/>
        <end position="495"/>
    </location>
</feature>
<protein>
    <submittedName>
        <fullName evidence="2">Uncharacterized protein</fullName>
    </submittedName>
</protein>
<accession>A0AAJ0FXZ2</accession>
<evidence type="ECO:0000313" key="3">
    <source>
        <dbReference type="Proteomes" id="UP001251528"/>
    </source>
</evidence>
<evidence type="ECO:0000256" key="1">
    <source>
        <dbReference type="SAM" id="MobiDB-lite"/>
    </source>
</evidence>
<evidence type="ECO:0000313" key="2">
    <source>
        <dbReference type="EMBL" id="KAK2596112.1"/>
    </source>
</evidence>
<organism evidence="2 3">
    <name type="scientific">Conoideocrella luteorostrata</name>
    <dbReference type="NCBI Taxonomy" id="1105319"/>
    <lineage>
        <taxon>Eukaryota</taxon>
        <taxon>Fungi</taxon>
        <taxon>Dikarya</taxon>
        <taxon>Ascomycota</taxon>
        <taxon>Pezizomycotina</taxon>
        <taxon>Sordariomycetes</taxon>
        <taxon>Hypocreomycetidae</taxon>
        <taxon>Hypocreales</taxon>
        <taxon>Clavicipitaceae</taxon>
        <taxon>Conoideocrella</taxon>
    </lineage>
</organism>
<comment type="caution">
    <text evidence="2">The sequence shown here is derived from an EMBL/GenBank/DDBJ whole genome shotgun (WGS) entry which is preliminary data.</text>
</comment>
<sequence>MLSGRTFRRPDQPHGPFNHLLPETRTKKAASLHEHAGNSMDRVAEQVPDVTMGRQCSQPWLPSHRRLSMAARYSVPNLDELPQRVLPESSRLSIHRNITSQSSGSGSSNLVTLKQETPAAHHAHQPRTLIPTVYNNPTVQHTPNRISKPKTLHSLSSLWPGPLIRIPSKLRSFRKYWGQSRRSSLDSFFADDDHVSINASTSPSSSTNWGGSRHSSPLTSASGTTPAGKTYPSEAACHTRPCSMETPAIRRRPLPNRALTTSPPPCLPDLIGSRALGTDYMEEYDFLKANSQGRCLSPSESDYQNLGGYKFGTLRITNDLPRPATAPQGKSVGSWPTGSAKAYSEMNIVGRDATVMDNSFKVAPNIKVDPLAGPLQPGHALCSTRRNSQRNIPKLTTNPISTNSSLKSSKLVQNTEGVSSFNAPVNSSPQITIKSDAGDHPIGQHSNTVKNRDTLCHLTNSPVSYLTGMPNFSQPATPKSTSSVPFASPQLQRQADVSPKNIKKQIKSERRMSESVLHSLKKTVKSPALIGRMDTGDHFIVLPRIPYLKKSKKDTKQSANITQNRDAQDIPSMHADLKSQLRRPSSDSSSRGKHAESMFTSEDVGETRRFQIAGSLRTPLSEPATPPSETMAQACGCQKGSPPSSPEYQKQRWADQRLKAHHENAKTFVEFVGTEPTIQPVVQRETVNIDRPPTSTSFRGVFVDNSGRIRYEQDEKDNNYMSKSEESTRTSILASTADLSALSPAVEKPQAACSLQSTSVALANSTSKAGQNVLEHLHYARIYCTISGKSWLQEQGIDHHCLAV</sequence>
<dbReference type="EMBL" id="JASWJB010000120">
    <property type="protein sequence ID" value="KAK2596112.1"/>
    <property type="molecule type" value="Genomic_DNA"/>
</dbReference>
<feature type="compositionally biased region" description="Basic and acidic residues" evidence="1">
    <location>
        <begin position="649"/>
        <end position="658"/>
    </location>
</feature>
<feature type="region of interest" description="Disordered" evidence="1">
    <location>
        <begin position="1"/>
        <end position="21"/>
    </location>
</feature>
<dbReference type="Proteomes" id="UP001251528">
    <property type="component" value="Unassembled WGS sequence"/>
</dbReference>
<feature type="region of interest" description="Disordered" evidence="1">
    <location>
        <begin position="550"/>
        <end position="658"/>
    </location>
</feature>
<name>A0AAJ0FXZ2_9HYPO</name>
<feature type="compositionally biased region" description="Polar residues" evidence="1">
    <location>
        <begin position="213"/>
        <end position="227"/>
    </location>
</feature>
<dbReference type="AlphaFoldDB" id="A0AAJ0FXZ2"/>
<proteinExistence type="predicted"/>